<dbReference type="AlphaFoldDB" id="A0A6C0IAC6"/>
<sequence>MGADNFTVPLLILVVLAVAVLMSARLAKDTKYRREGFTDVMTEHENIIQLGQERYNPLMNLINVFQNPFVGADPKPAEIDGARQDIRGSLAGPEAGYKTGTTPVVLTGPGANMPYKMPSDTKGMRTYNIQKCEAVKTDDCSAFEDRTFAENCGMCHKVGTDSSSAGHRGGLFFDHTNADGAEQAAQAMGEMRPNYSPTIGSCPPGYFTINKAGCERQKRKQECEEKKTFNLPGCSQCYTNGNFTLVDNDVTKADPVLMIQFIGRLSVMVPGNATPISTETSSSLTNTSITLRGVNEGATVILNVEALESGSGSGSRPSPPSLGGFVQGTTVTGVFRLDIGQLADTDLKMGTKPRFIGEITVGGDPAILIGPARGQNAMSLRVNIPLTFVDVREEAAQECTGGPYLTKESSAAMLKSGTCFGGGQGAGNYSMACLQEKFTELGGTTNGTAYPRDAATLAALNKDSTGRARQLGEIAGIIYDKAVEATTGVSVAGRTLTLPQWNDASMFTLGIQVTSPCDAVQITGTMTNECLKDLWQNKGAGKRTGATYTSPISRTSLTGSKDQFCTSGGLLSPYAPDGSIHQEAITRANAAGGSIGDVKKLYDLTHKRANDNSLSDNDRRSAIEDCYGIGLNMATPTPPAAAATDDALMRTKRELDGIYQNIRYLNGYGLFEGGTNVTTNNVSADKTRIETSIAQSVKARYVRVKPSMDAAPYERCIQISQLEVFNKDGVEVAKGKPTTGSSTWQQNSSPANAVDGTTAARIFPAMFHDACNTNGMNQFWMVDLQSEQDIKKIVYYNRKDCCGNRADGMPVELLDSSMNVVAIKKIIGSAPVITLNMTKLDTMNVPWPNLA</sequence>
<name>A0A6C0IAC6_9ZZZZ</name>
<dbReference type="PANTHER" id="PTHR45713:SF6">
    <property type="entry name" value="F5_8 TYPE C DOMAIN-CONTAINING PROTEIN"/>
    <property type="match status" value="1"/>
</dbReference>
<organism evidence="1">
    <name type="scientific">viral metagenome</name>
    <dbReference type="NCBI Taxonomy" id="1070528"/>
    <lineage>
        <taxon>unclassified sequences</taxon>
        <taxon>metagenomes</taxon>
        <taxon>organismal metagenomes</taxon>
    </lineage>
</organism>
<dbReference type="Gene3D" id="2.60.120.260">
    <property type="entry name" value="Galactose-binding domain-like"/>
    <property type="match status" value="1"/>
</dbReference>
<dbReference type="SUPFAM" id="SSF49785">
    <property type="entry name" value="Galactose-binding domain-like"/>
    <property type="match status" value="1"/>
</dbReference>
<accession>A0A6C0IAC6</accession>
<protein>
    <submittedName>
        <fullName evidence="1">Uncharacterized protein</fullName>
    </submittedName>
</protein>
<reference evidence="1" key="1">
    <citation type="journal article" date="2020" name="Nature">
        <title>Giant virus diversity and host interactions through global metagenomics.</title>
        <authorList>
            <person name="Schulz F."/>
            <person name="Roux S."/>
            <person name="Paez-Espino D."/>
            <person name="Jungbluth S."/>
            <person name="Walsh D.A."/>
            <person name="Denef V.J."/>
            <person name="McMahon K.D."/>
            <person name="Konstantinidis K.T."/>
            <person name="Eloe-Fadrosh E.A."/>
            <person name="Kyrpides N.C."/>
            <person name="Woyke T."/>
        </authorList>
    </citation>
    <scope>NUCLEOTIDE SEQUENCE</scope>
    <source>
        <strain evidence="1">GVMAG-M-3300023184-62</strain>
    </source>
</reference>
<dbReference type="InterPro" id="IPR051941">
    <property type="entry name" value="BG_Antigen-Binding_Lectin"/>
</dbReference>
<dbReference type="EMBL" id="MN740152">
    <property type="protein sequence ID" value="QHT89988.1"/>
    <property type="molecule type" value="Genomic_DNA"/>
</dbReference>
<dbReference type="InterPro" id="IPR008979">
    <property type="entry name" value="Galactose-bd-like_sf"/>
</dbReference>
<proteinExistence type="predicted"/>
<dbReference type="PANTHER" id="PTHR45713">
    <property type="entry name" value="FTP DOMAIN-CONTAINING PROTEIN"/>
    <property type="match status" value="1"/>
</dbReference>
<dbReference type="Pfam" id="PF22633">
    <property type="entry name" value="F5_F8_type_C_2"/>
    <property type="match status" value="1"/>
</dbReference>
<evidence type="ECO:0000313" key="1">
    <source>
        <dbReference type="EMBL" id="QHT89988.1"/>
    </source>
</evidence>